<reference evidence="3 4" key="1">
    <citation type="submission" date="2015-02" db="EMBL/GenBank/DDBJ databases">
        <title>Draft genome sequences of ten Microbacterium spp. with emphasis on heavy metal contaminated environments.</title>
        <authorList>
            <person name="Corretto E."/>
        </authorList>
    </citation>
    <scope>NUCLEOTIDE SEQUENCE [LARGE SCALE GENOMIC DNA]</scope>
    <source>
        <strain evidence="3 4">DSM 18659</strain>
    </source>
</reference>
<evidence type="ECO:0000313" key="2">
    <source>
        <dbReference type="EMBL" id="HAN24744.1"/>
    </source>
</evidence>
<dbReference type="InterPro" id="IPR027948">
    <property type="entry name" value="DUF4436"/>
</dbReference>
<reference evidence="2 5" key="2">
    <citation type="journal article" date="2018" name="Nat. Biotechnol.">
        <title>A standardized bacterial taxonomy based on genome phylogeny substantially revises the tree of life.</title>
        <authorList>
            <person name="Parks D.H."/>
            <person name="Chuvochina M."/>
            <person name="Waite D.W."/>
            <person name="Rinke C."/>
            <person name="Skarshewski A."/>
            <person name="Chaumeil P.A."/>
            <person name="Hugenholtz P."/>
        </authorList>
    </citation>
    <scope>NUCLEOTIDE SEQUENCE [LARGE SCALE GENOMIC DNA]</scope>
    <source>
        <strain evidence="2">UBA9152</strain>
    </source>
</reference>
<gene>
    <name evidence="2" type="ORF">DCP95_09260</name>
    <name evidence="3" type="ORF">RR49_02292</name>
</gene>
<feature type="transmembrane region" description="Helical" evidence="1">
    <location>
        <begin position="208"/>
        <end position="231"/>
    </location>
</feature>
<keyword evidence="4" id="KW-1185">Reference proteome</keyword>
<feature type="transmembrane region" description="Helical" evidence="1">
    <location>
        <begin position="23"/>
        <end position="46"/>
    </location>
</feature>
<keyword evidence="1" id="KW-1133">Transmembrane helix</keyword>
<evidence type="ECO:0000256" key="1">
    <source>
        <dbReference type="SAM" id="Phobius"/>
    </source>
</evidence>
<dbReference type="PATRIC" id="fig|400772.4.peg.2305"/>
<proteinExistence type="predicted"/>
<feature type="transmembrane region" description="Helical" evidence="1">
    <location>
        <begin position="243"/>
        <end position="261"/>
    </location>
</feature>
<dbReference type="EMBL" id="JYIY01000078">
    <property type="protein sequence ID" value="KJL35534.1"/>
    <property type="molecule type" value="Genomic_DNA"/>
</dbReference>
<dbReference type="EMBL" id="DMNG01000156">
    <property type="protein sequence ID" value="HAN24744.1"/>
    <property type="molecule type" value="Genomic_DNA"/>
</dbReference>
<keyword evidence="1" id="KW-0812">Transmembrane</keyword>
<evidence type="ECO:0000313" key="5">
    <source>
        <dbReference type="Proteomes" id="UP000257479"/>
    </source>
</evidence>
<evidence type="ECO:0000313" key="4">
    <source>
        <dbReference type="Proteomes" id="UP000033451"/>
    </source>
</evidence>
<protein>
    <submittedName>
        <fullName evidence="2">DUF4436 domain-containing protein</fullName>
    </submittedName>
</protein>
<dbReference type="OrthoDB" id="8438075at2"/>
<dbReference type="Proteomes" id="UP000257479">
    <property type="component" value="Unassembled WGS sequence"/>
</dbReference>
<feature type="transmembrane region" description="Helical" evidence="1">
    <location>
        <begin position="273"/>
        <end position="295"/>
    </location>
</feature>
<name>A0A0F0LS57_9MICO</name>
<accession>A0A0F0LS57</accession>
<dbReference type="Pfam" id="PF14494">
    <property type="entry name" value="DUF4436"/>
    <property type="match status" value="1"/>
</dbReference>
<dbReference type="AlphaFoldDB" id="A0A0F0LS57"/>
<comment type="caution">
    <text evidence="3">The sequence shown here is derived from an EMBL/GenBank/DDBJ whole genome shotgun (WGS) entry which is preliminary data.</text>
</comment>
<sequence>MSTETGADAPAAPAPAPRPRRGLLWIAVGAVVVVAVYVTVAVLYAISAAGSTSTPISAANPQAVVVLSPQSMDAAGNRLTLSIDVQPGESLTGGGLFLTKPLTLLISDVDGPRTITFAAGQAPSVVSVKVITSGLVEQWPFDRYAVSQMNIALAQTADDGTTLHTVPVSWQVSDRVPGWNVEFRGQPDSTNDEVLVTDVAASRSASTVAFAIVLITLMLVLPALALTVAISAFRGRRKTEATLLSWIGAMLFAIVPLRGFFPGSPPIGSWVDYLVVLWVVAGLIAALVVFVAAWMRWVPGAGERPVR</sequence>
<evidence type="ECO:0000313" key="3">
    <source>
        <dbReference type="EMBL" id="KJL35534.1"/>
    </source>
</evidence>
<dbReference type="STRING" id="400772.RR49_02292"/>
<organism evidence="3 4">
    <name type="scientific">Microbacterium ginsengisoli</name>
    <dbReference type="NCBI Taxonomy" id="400772"/>
    <lineage>
        <taxon>Bacteria</taxon>
        <taxon>Bacillati</taxon>
        <taxon>Actinomycetota</taxon>
        <taxon>Actinomycetes</taxon>
        <taxon>Micrococcales</taxon>
        <taxon>Microbacteriaceae</taxon>
        <taxon>Microbacterium</taxon>
    </lineage>
</organism>
<dbReference type="Proteomes" id="UP000033451">
    <property type="component" value="Unassembled WGS sequence"/>
</dbReference>
<dbReference type="RefSeq" id="WP_045248210.1">
    <property type="nucleotide sequence ID" value="NZ_JBOFAV010000005.1"/>
</dbReference>
<keyword evidence="1" id="KW-0472">Membrane</keyword>